<dbReference type="PANTHER" id="PTHR43298:SF2">
    <property type="entry name" value="FMN_FAD EXPORTER YEEO-RELATED"/>
    <property type="match status" value="1"/>
</dbReference>
<feature type="transmembrane region" description="Helical" evidence="10">
    <location>
        <begin position="418"/>
        <end position="439"/>
    </location>
</feature>
<keyword evidence="7" id="KW-0406">Ion transport</keyword>
<comment type="caution">
    <text evidence="11">The sequence shown here is derived from an EMBL/GenBank/DDBJ whole genome shotgun (WGS) entry which is preliminary data.</text>
</comment>
<evidence type="ECO:0000256" key="7">
    <source>
        <dbReference type="ARBA" id="ARBA00023065"/>
    </source>
</evidence>
<keyword evidence="8 10" id="KW-0472">Membrane</keyword>
<dbReference type="Pfam" id="PF01554">
    <property type="entry name" value="MatE"/>
    <property type="match status" value="2"/>
</dbReference>
<keyword evidence="4" id="KW-1003">Cell membrane</keyword>
<dbReference type="PIRSF" id="PIRSF006603">
    <property type="entry name" value="DinF"/>
    <property type="match status" value="1"/>
</dbReference>
<keyword evidence="12" id="KW-1185">Reference proteome</keyword>
<dbReference type="InterPro" id="IPR050222">
    <property type="entry name" value="MATE_MdtK"/>
</dbReference>
<evidence type="ECO:0000313" key="12">
    <source>
        <dbReference type="Proteomes" id="UP001595692"/>
    </source>
</evidence>
<evidence type="ECO:0000256" key="1">
    <source>
        <dbReference type="ARBA" id="ARBA00004429"/>
    </source>
</evidence>
<comment type="subcellular location">
    <subcellularLocation>
        <location evidence="1">Cell inner membrane</location>
        <topology evidence="1">Multi-pass membrane protein</topology>
    </subcellularLocation>
</comment>
<feature type="transmembrane region" description="Helical" evidence="10">
    <location>
        <begin position="237"/>
        <end position="263"/>
    </location>
</feature>
<feature type="transmembrane region" description="Helical" evidence="10">
    <location>
        <begin position="184"/>
        <end position="211"/>
    </location>
</feature>
<dbReference type="PANTHER" id="PTHR43298">
    <property type="entry name" value="MULTIDRUG RESISTANCE PROTEIN NORM-RELATED"/>
    <property type="match status" value="1"/>
</dbReference>
<evidence type="ECO:0000256" key="5">
    <source>
        <dbReference type="ARBA" id="ARBA00022692"/>
    </source>
</evidence>
<evidence type="ECO:0000256" key="6">
    <source>
        <dbReference type="ARBA" id="ARBA00022989"/>
    </source>
</evidence>
<feature type="transmembrane region" description="Helical" evidence="10">
    <location>
        <begin position="275"/>
        <end position="300"/>
    </location>
</feature>
<dbReference type="RefSeq" id="WP_377152830.1">
    <property type="nucleotide sequence ID" value="NZ_JBHSAF010000014.1"/>
</dbReference>
<feature type="transmembrane region" description="Helical" evidence="10">
    <location>
        <begin position="128"/>
        <end position="146"/>
    </location>
</feature>
<keyword evidence="5 10" id="KW-0812">Transmembrane</keyword>
<dbReference type="Proteomes" id="UP001595692">
    <property type="component" value="Unassembled WGS sequence"/>
</dbReference>
<reference evidence="12" key="1">
    <citation type="journal article" date="2019" name="Int. J. Syst. Evol. Microbiol.">
        <title>The Global Catalogue of Microorganisms (GCM) 10K type strain sequencing project: providing services to taxonomists for standard genome sequencing and annotation.</title>
        <authorList>
            <consortium name="The Broad Institute Genomics Platform"/>
            <consortium name="The Broad Institute Genome Sequencing Center for Infectious Disease"/>
            <person name="Wu L."/>
            <person name="Ma J."/>
        </authorList>
    </citation>
    <scope>NUCLEOTIDE SEQUENCE [LARGE SCALE GENOMIC DNA]</scope>
    <source>
        <strain evidence="12">CCUG 54939</strain>
    </source>
</reference>
<dbReference type="InterPro" id="IPR048279">
    <property type="entry name" value="MdtK-like"/>
</dbReference>
<accession>A0ABV8CQ33</accession>
<keyword evidence="6 10" id="KW-1133">Transmembrane helix</keyword>
<evidence type="ECO:0000256" key="4">
    <source>
        <dbReference type="ARBA" id="ARBA00022475"/>
    </source>
</evidence>
<protein>
    <recommendedName>
        <fullName evidence="9">Multidrug-efflux transporter</fullName>
    </recommendedName>
</protein>
<feature type="transmembrane region" description="Helical" evidence="10">
    <location>
        <begin position="158"/>
        <end position="178"/>
    </location>
</feature>
<evidence type="ECO:0000256" key="2">
    <source>
        <dbReference type="ARBA" id="ARBA00022448"/>
    </source>
</evidence>
<evidence type="ECO:0000256" key="3">
    <source>
        <dbReference type="ARBA" id="ARBA00022449"/>
    </source>
</evidence>
<evidence type="ECO:0000256" key="10">
    <source>
        <dbReference type="SAM" id="Phobius"/>
    </source>
</evidence>
<dbReference type="InterPro" id="IPR002528">
    <property type="entry name" value="MATE_fam"/>
</dbReference>
<feature type="transmembrane region" description="Helical" evidence="10">
    <location>
        <begin position="312"/>
        <end position="335"/>
    </location>
</feature>
<evidence type="ECO:0000313" key="11">
    <source>
        <dbReference type="EMBL" id="MFC3914204.1"/>
    </source>
</evidence>
<dbReference type="NCBIfam" id="TIGR00797">
    <property type="entry name" value="matE"/>
    <property type="match status" value="1"/>
</dbReference>
<feature type="transmembrane region" description="Helical" evidence="10">
    <location>
        <begin position="385"/>
        <end position="406"/>
    </location>
</feature>
<feature type="transmembrane region" description="Helical" evidence="10">
    <location>
        <begin position="84"/>
        <end position="108"/>
    </location>
</feature>
<proteinExistence type="predicted"/>
<feature type="transmembrane region" description="Helical" evidence="10">
    <location>
        <begin position="51"/>
        <end position="72"/>
    </location>
</feature>
<evidence type="ECO:0000256" key="8">
    <source>
        <dbReference type="ARBA" id="ARBA00023136"/>
    </source>
</evidence>
<sequence length="449" mass="48963">MFAFFSECRRLVRLASPILIAQVAQTAMTLVDTIMAGQVSATDLAAVSVAASFWLPIVLFVQGIIMALTPIVAQLNGAQKAHDIPAAVSQGFWLSLIAIPPTMLLLYLTPLLLASMQVEPALAAKTAGFLHAMMWGVPAFVGYQVLRNYTEGLSHTIPTMFIGFVGLMVNIPANYVFIHGKFGMPALGGVGCGVASALVFWAMFLSMLWYVRHADFYHRTRLFCHWYRPDWVQIGRIFRLGFPIALALFCEVTLFTLVALLLAPLGSQIVASHQVALNFSSLIFMLPLSLGFAVTIRVGHAIGEQDPAQAKLAALSGLGLGLFLALFTAFFTIIGRHWIAHQYSQDPVVITLAAQLMIFAAVYQLSDTVQVVSSSALRGYKDTKAIFLITMLAYWGLGLPTGIILGLTDWICPKMGPFGFWIGFIVGLSSAALMLGTRLRVIFGRFQHK</sequence>
<dbReference type="EMBL" id="JBHSAF010000014">
    <property type="protein sequence ID" value="MFC3914204.1"/>
    <property type="molecule type" value="Genomic_DNA"/>
</dbReference>
<name>A0ABV8CQ33_9GAMM</name>
<keyword evidence="2" id="KW-0813">Transport</keyword>
<dbReference type="CDD" id="cd13131">
    <property type="entry name" value="MATE_NorM_like"/>
    <property type="match status" value="1"/>
</dbReference>
<organism evidence="11 12">
    <name type="scientific">Pseudaeromonas sharmana</name>
    <dbReference type="NCBI Taxonomy" id="328412"/>
    <lineage>
        <taxon>Bacteria</taxon>
        <taxon>Pseudomonadati</taxon>
        <taxon>Pseudomonadota</taxon>
        <taxon>Gammaproteobacteria</taxon>
        <taxon>Aeromonadales</taxon>
        <taxon>Aeromonadaceae</taxon>
        <taxon>Pseudaeromonas</taxon>
    </lineage>
</organism>
<gene>
    <name evidence="11" type="ORF">ACFOSS_12070</name>
</gene>
<evidence type="ECO:0000256" key="9">
    <source>
        <dbReference type="ARBA" id="ARBA00031636"/>
    </source>
</evidence>
<keyword evidence="3" id="KW-0050">Antiport</keyword>